<reference evidence="4 5" key="1">
    <citation type="submission" date="2021-01" db="EMBL/GenBank/DDBJ databases">
        <title>Prevotella A2931 sp. nov.</title>
        <authorList>
            <person name="Buhl M."/>
            <person name="Oberhettinger P."/>
        </authorList>
    </citation>
    <scope>NUCLEOTIDE SEQUENCE [LARGE SCALE GENOMIC DNA]</scope>
    <source>
        <strain evidence="4 5">A2931</strain>
    </source>
</reference>
<name>A0ABS3M6T2_9BACT</name>
<dbReference type="PANTHER" id="PTHR30273:SF2">
    <property type="entry name" value="PROTEIN FECR"/>
    <property type="match status" value="1"/>
</dbReference>
<dbReference type="Pfam" id="PF16344">
    <property type="entry name" value="FecR_C"/>
    <property type="match status" value="1"/>
</dbReference>
<dbReference type="InterPro" id="IPR006860">
    <property type="entry name" value="FecR"/>
</dbReference>
<dbReference type="InterPro" id="IPR032508">
    <property type="entry name" value="FecR_C"/>
</dbReference>
<feature type="domain" description="FecR protein" evidence="2">
    <location>
        <begin position="170"/>
        <end position="263"/>
    </location>
</feature>
<keyword evidence="1" id="KW-0472">Membrane</keyword>
<evidence type="ECO:0000259" key="2">
    <source>
        <dbReference type="Pfam" id="PF04773"/>
    </source>
</evidence>
<dbReference type="InterPro" id="IPR012373">
    <property type="entry name" value="Ferrdict_sens_TM"/>
</dbReference>
<dbReference type="RefSeq" id="WP_107581876.1">
    <property type="nucleotide sequence ID" value="NZ_JAERMS010000026.1"/>
</dbReference>
<dbReference type="Pfam" id="PF04773">
    <property type="entry name" value="FecR"/>
    <property type="match status" value="1"/>
</dbReference>
<keyword evidence="1" id="KW-1133">Transmembrane helix</keyword>
<accession>A0ABS3M6T2</accession>
<feature type="domain" description="Protein FecR C-terminal" evidence="3">
    <location>
        <begin position="306"/>
        <end position="374"/>
    </location>
</feature>
<feature type="transmembrane region" description="Helical" evidence="1">
    <location>
        <begin position="85"/>
        <end position="104"/>
    </location>
</feature>
<dbReference type="Gene3D" id="2.60.120.1440">
    <property type="match status" value="1"/>
</dbReference>
<evidence type="ECO:0000313" key="4">
    <source>
        <dbReference type="EMBL" id="MBO1363781.1"/>
    </source>
</evidence>
<proteinExistence type="predicted"/>
<protein>
    <submittedName>
        <fullName evidence="4">FecR family protein</fullName>
    </submittedName>
</protein>
<dbReference type="Proteomes" id="UP000664265">
    <property type="component" value="Unassembled WGS sequence"/>
</dbReference>
<evidence type="ECO:0000313" key="5">
    <source>
        <dbReference type="Proteomes" id="UP000664265"/>
    </source>
</evidence>
<gene>
    <name evidence="4" type="ORF">JHU38_08370</name>
</gene>
<dbReference type="PANTHER" id="PTHR30273">
    <property type="entry name" value="PERIPLASMIC SIGNAL SENSOR AND SIGMA FACTOR ACTIVATOR FECR-RELATED"/>
    <property type="match status" value="1"/>
</dbReference>
<evidence type="ECO:0000259" key="3">
    <source>
        <dbReference type="Pfam" id="PF16344"/>
    </source>
</evidence>
<evidence type="ECO:0000256" key="1">
    <source>
        <dbReference type="SAM" id="Phobius"/>
    </source>
</evidence>
<dbReference type="EMBL" id="JAERMS010000026">
    <property type="protein sequence ID" value="MBO1363781.1"/>
    <property type="molecule type" value="Genomic_DNA"/>
</dbReference>
<dbReference type="PIRSF" id="PIRSF018266">
    <property type="entry name" value="FecR"/>
    <property type="match status" value="1"/>
</dbReference>
<keyword evidence="5" id="KW-1185">Reference proteome</keyword>
<comment type="caution">
    <text evidence="4">The sequence shown here is derived from an EMBL/GenBank/DDBJ whole genome shotgun (WGS) entry which is preliminary data.</text>
</comment>
<keyword evidence="1" id="KW-0812">Transmembrane</keyword>
<dbReference type="Gene3D" id="3.55.50.30">
    <property type="match status" value="1"/>
</dbReference>
<organism evidence="4 5">
    <name type="scientific">Prevotella illustrans</name>
    <dbReference type="NCBI Taxonomy" id="2800387"/>
    <lineage>
        <taxon>Bacteria</taxon>
        <taxon>Pseudomonadati</taxon>
        <taxon>Bacteroidota</taxon>
        <taxon>Bacteroidia</taxon>
        <taxon>Bacteroidales</taxon>
        <taxon>Prevotellaceae</taxon>
        <taxon>Prevotella</taxon>
    </lineage>
</organism>
<sequence length="375" mass="42463">MDIQYLIIKSIYATLLPDEQRQLDIWLRSPGHQAVYDHIVANLTARGHSVEDIAQMDVEQALRRVKALADDTMLRPSRRHVFRLSFRRAVVAAAVVVGLGLWWYKDYTRVTPPQLSAEVVQGIRSATRHERLLTENEALLPSAPLNAQEMKTFGVSENEAIVREMLESKRVRTYIDKEYWVTLPDGTMVHLADNSSLIYPEAFGRGDRNVCLEGEGYFLVAHDRSRRFIVHTPHGRVCDYGTEFDVNTRDVSGTSVVLVSGRVGVIPSGGKEQLMQPGQKADIVEGGVALRQVDTAPYVAWNTGRLAFRGWPLRRIMMVVGKWYNKQIVFHSEQSEQKTFSGTFDRYDGIEATMDAIRTAIDLEIAIEKDQLVVY</sequence>